<evidence type="ECO:0000259" key="4">
    <source>
        <dbReference type="PROSITE" id="PS50901"/>
    </source>
</evidence>
<dbReference type="InterPro" id="IPR027417">
    <property type="entry name" value="P-loop_NTPase"/>
</dbReference>
<keyword evidence="1 3" id="KW-0547">Nucleotide-binding</keyword>
<gene>
    <name evidence="5" type="primary">dptH</name>
    <name evidence="5" type="ORF">CWC20_12690</name>
</gene>
<evidence type="ECO:0000313" key="6">
    <source>
        <dbReference type="Proteomes" id="UP000307164"/>
    </source>
</evidence>
<dbReference type="InterPro" id="IPR002543">
    <property type="entry name" value="FtsK_dom"/>
</dbReference>
<dbReference type="Pfam" id="PF01580">
    <property type="entry name" value="FtsK_SpoIIIE"/>
    <property type="match status" value="1"/>
</dbReference>
<reference evidence="5 6" key="1">
    <citation type="submission" date="2018-01" db="EMBL/GenBank/DDBJ databases">
        <authorList>
            <person name="Paulsen S."/>
            <person name="Gram L.K."/>
        </authorList>
    </citation>
    <scope>NUCLEOTIDE SEQUENCE [LARGE SCALE GENOMIC DNA]</scope>
    <source>
        <strain evidence="5 6">S3895</strain>
    </source>
</reference>
<dbReference type="InterPro" id="IPR050206">
    <property type="entry name" value="FtsK/SpoIIIE/SftA"/>
</dbReference>
<dbReference type="EMBL" id="PNBW01000056">
    <property type="protein sequence ID" value="TMO73656.1"/>
    <property type="molecule type" value="Genomic_DNA"/>
</dbReference>
<keyword evidence="2 3" id="KW-0067">ATP-binding</keyword>
<dbReference type="Gene3D" id="3.40.50.300">
    <property type="entry name" value="P-loop containing nucleotide triphosphate hydrolases"/>
    <property type="match status" value="1"/>
</dbReference>
<dbReference type="InterPro" id="IPR017646">
    <property type="entry name" value="Dnd_assoc_2"/>
</dbReference>
<reference evidence="6" key="2">
    <citation type="submission" date="2019-06" db="EMBL/GenBank/DDBJ databases">
        <title>Co-occurence of chitin degradation, pigmentation and bioactivity in marine Pseudoalteromonas.</title>
        <authorList>
            <person name="Sonnenschein E.C."/>
            <person name="Bech P.K."/>
        </authorList>
    </citation>
    <scope>NUCLEOTIDE SEQUENCE [LARGE SCALE GENOMIC DNA]</scope>
    <source>
        <strain evidence="6">S3895</strain>
    </source>
</reference>
<keyword evidence="6" id="KW-1185">Reference proteome</keyword>
<dbReference type="CDD" id="cd01127">
    <property type="entry name" value="TrwB_TraG_TraD_VirD4"/>
    <property type="match status" value="1"/>
</dbReference>
<dbReference type="PROSITE" id="PS50901">
    <property type="entry name" value="FTSK"/>
    <property type="match status" value="1"/>
</dbReference>
<organism evidence="5 6">
    <name type="scientific">Pseudoalteromonas aurantia</name>
    <dbReference type="NCBI Taxonomy" id="43654"/>
    <lineage>
        <taxon>Bacteria</taxon>
        <taxon>Pseudomonadati</taxon>
        <taxon>Pseudomonadota</taxon>
        <taxon>Gammaproteobacteria</taxon>
        <taxon>Alteromonadales</taxon>
        <taxon>Pseudoalteromonadaceae</taxon>
        <taxon>Pseudoalteromonas</taxon>
    </lineage>
</organism>
<evidence type="ECO:0000313" key="5">
    <source>
        <dbReference type="EMBL" id="TMO73656.1"/>
    </source>
</evidence>
<evidence type="ECO:0000256" key="2">
    <source>
        <dbReference type="ARBA" id="ARBA00022840"/>
    </source>
</evidence>
<accession>A0ABY2VWF2</accession>
<feature type="binding site" evidence="3">
    <location>
        <begin position="1482"/>
        <end position="1489"/>
    </location>
    <ligand>
        <name>ATP</name>
        <dbReference type="ChEBI" id="CHEBI:30616"/>
    </ligand>
</feature>
<dbReference type="PANTHER" id="PTHR22683">
    <property type="entry name" value="SPORULATION PROTEIN RELATED"/>
    <property type="match status" value="1"/>
</dbReference>
<evidence type="ECO:0000256" key="1">
    <source>
        <dbReference type="ARBA" id="ARBA00022741"/>
    </source>
</evidence>
<name>A0ABY2VWF2_9GAMM</name>
<comment type="caution">
    <text evidence="5">The sequence shown here is derived from an EMBL/GenBank/DDBJ whole genome shotgun (WGS) entry which is preliminary data.</text>
</comment>
<sequence>MQCMLEKQFEEFLVTYFNQWANTEIKVGFRYQFTCPDSEKGHKLYKAFIKESQSHINVKGVDLPTLKYGDVELIPVYEGENFTENYIAHLRDEVSALEGETKGTALLVIHNSLLDTLKNSTKDVAQQGAVWHPQQIKQLLHGLIDQNGDLAQISECLLDFSFEEIIEDEATMFGFEKLYYAIADGDLRFEETGRLRDEQLIKGIWDDKDAIRERLEENSKLSEQLDLITHHYPNELEDKLASLDFSEKFIKEHFPKDDVERYKTTLDLGECLAEQDKNRTELLELESIKAPNVECIAKTKTESGAGLRENHILLFLEAEQHAFELDLRFIKQKLRDSYCSVQHDNYEQKATVIIKNLGGVRMLVTGSFSGQARYIAVQVKTDKPKETHKFRILVLRKGDFFEEGFKHNFLIEPDKKKQYITLQTDDNFLQIAEEGNTATVQKNEECFRNQDFSTVDFKKLASESDEVCFTVQGKETKLTFNVEGEVSTDSLSLPLLLDQGRFNHLFVDNYFGKIRRNAEGKVHKIQIDGKEIAPKAKRLTILQYEAELVDSSILCQKGNEQTRLHDIEGVYNELFLAYRDLFDYLQKNKTLVSLAGWGSELRQIISKVVAAYQHEINQIPFNAPLSEAQKTLVNIGFAEFAEQEYITPLHPLVLAYNAKLANVLAEDKQNSSSFKKLPPVTINRLTAQGLMPFVYDAKHDFSYNHSEKENVFWSKLIPQQESSYDFVRSLVKDKVNKFAAAFKHLFVAGSKTTLIINSVNNQQNKEVFLGLIDYIKLKKDKVTNIHVNLYDEDESYCWFDKFADTASYDKLKDLCELNKGSAKTQADSLIDLLRTRLTYSKFTHDKGEKAQAYAHMSFFKNNERVQATDVDVLKQKTGVACHGLMPGEAATNKNGRYYTTFGLNGIDTCEAPQLKLIAKYSGLVKPARSQHEEYNPSRSQALVVTDEFKTLLERSYENSIWTTIIDPKVTLEFFENQKNMVLIHYSDNYTNSVNYDAITVTKQTDLYNKVLESDNGGIIEEFNAFNGEWLLNLVTANDNERKEKRGIICAYKYVNCLLAKSDITWVPLSIAEVIRVAGNLGLNMADSDLSRLAQGFKKGVISDDILFVGFKDQQIILLPVEVKTGKRQTHSKGVKQAQELKSYFESLLGQQTLAGHLYRGLFMRQVLMQIDKYKLYNVYEPTYFDVIEDNSAYWLQGDYQLAELTDYPAGLLFVNVEDTDFTHATFTPIQNILKVELPAACLTHWVKTPMQELFEELTPTTLHHINARYILEAKAATQFVVLDVKAVSEEHDVAVNSQKPTTSGSRVIEHAAIGSLNEAKGEQQTLSEEAEPNKPIKRKTMSEEELEVLYQRIINCYYSYNIPVTKPVTEAPYVEGPASILFRVELNLGTDPRRLFEKAQALKLNLKLEQEQEVGFAIDKGCVTFDVPKNDSQRYYVDQNDIWPSWQRKDNALEVPLGEDRFGNVVKINFSSSNCPHLLIGGTTGSGKSEALNTILYGMCEHYSDAELKLMLIDPKGTELKSFKKYPHLLGRIGWHDEDALNLLTQAVEEMETRYKQFEEQDVRSLPEYNAIVAKESRIPWWVLVLDEYADLTSDKDMKKDIESELKRLAQKARAAGIHLIIATQKPSGDVISTNLRSNLPAQLALRVKNGTESRVILDEQGAEVLNGKGDAYLKSEGKLVRIQCARVQLKQEV</sequence>
<protein>
    <submittedName>
        <fullName evidence="5">DNA phosphorothioation-dependent restriction protein DptH</fullName>
    </submittedName>
</protein>
<dbReference type="Proteomes" id="UP000307164">
    <property type="component" value="Unassembled WGS sequence"/>
</dbReference>
<feature type="domain" description="FtsK" evidence="4">
    <location>
        <begin position="1463"/>
        <end position="1655"/>
    </location>
</feature>
<dbReference type="NCBIfam" id="TIGR03237">
    <property type="entry name" value="dnd_assoc_2"/>
    <property type="match status" value="1"/>
</dbReference>
<dbReference type="PANTHER" id="PTHR22683:SF1">
    <property type="entry name" value="TYPE VII SECRETION SYSTEM PROTEIN ESSC"/>
    <property type="match status" value="1"/>
</dbReference>
<dbReference type="SUPFAM" id="SSF52540">
    <property type="entry name" value="P-loop containing nucleoside triphosphate hydrolases"/>
    <property type="match status" value="1"/>
</dbReference>
<evidence type="ECO:0000256" key="3">
    <source>
        <dbReference type="PROSITE-ProRule" id="PRU00289"/>
    </source>
</evidence>
<proteinExistence type="predicted"/>